<accession>A0ABQ9WVW0</accession>
<feature type="compositionally biased region" description="Basic and acidic residues" evidence="12">
    <location>
        <begin position="37"/>
        <end position="46"/>
    </location>
</feature>
<dbReference type="Proteomes" id="UP001281761">
    <property type="component" value="Unassembled WGS sequence"/>
</dbReference>
<comment type="similarity">
    <text evidence="2">Belongs to the class-II aminoacyl-tRNA synthetase family.</text>
</comment>
<evidence type="ECO:0000313" key="15">
    <source>
        <dbReference type="Proteomes" id="UP001281761"/>
    </source>
</evidence>
<keyword evidence="15" id="KW-1185">Reference proteome</keyword>
<evidence type="ECO:0000256" key="2">
    <source>
        <dbReference type="ARBA" id="ARBA00008226"/>
    </source>
</evidence>
<dbReference type="NCBIfam" id="TIGR00457">
    <property type="entry name" value="asnS"/>
    <property type="match status" value="1"/>
</dbReference>
<dbReference type="CDD" id="cd00776">
    <property type="entry name" value="AsxRS_core"/>
    <property type="match status" value="1"/>
</dbReference>
<gene>
    <name evidence="14" type="ORF">BLNAU_22519</name>
</gene>
<dbReference type="Pfam" id="PF00152">
    <property type="entry name" value="tRNA-synt_2"/>
    <property type="match status" value="1"/>
</dbReference>
<keyword evidence="6" id="KW-0547">Nucleotide-binding</keyword>
<feature type="domain" description="Aminoacyl-transfer RNA synthetases class-II family profile" evidence="13">
    <location>
        <begin position="222"/>
        <end position="531"/>
    </location>
</feature>
<sequence>MTEPTPSQEQQRKSYEELEPEYLAKLEAELTAYEADLEAKGQEKTKSGRKKKEKEIRARLLKEQKASKAADKAQATTKAEGFVKVTNPIPDAKRIDLAECPKNLGQPIKVEGWIKHVRRQGKNLIFIDIRRRMETLQCVITGQLAKTEEASQLTRECCVRLFGTLHEEKRAPGEVEMSVDFIEIVGPSPVDLEDKLNRDSNPEQRMNQRHLDLRSDDMGCLFSLRAKMMAGFRTFFQQRGFAEVTPPTIVKNSCEGGSKMFPVKYYEEEAFLTESSQLYLETMLATLDSVYCVLPSYRAEKSLTRRHLAEYTHMEVEMAFYDFEDLLKFLEDMLVFVTNYCATEAKVELAKLNPGFKPLTGSFRRMSYAEQIQWLKDYNKQHPEDPFINAETGKEYEYGDDVPEKPERCMVDTIGEPILLHSFPKELKAFYMKPSATNPRETESVDVLIPTVGEIVGASTRIDDYQELMDRYKELGMDTESYYWYNDLRKYGSCPHAGFGLGVERLLCWIGHRDHIRDACMFPRYMGRITP</sequence>
<dbReference type="Gene3D" id="3.30.930.10">
    <property type="entry name" value="Bira Bifunctional Protein, Domain 2"/>
    <property type="match status" value="1"/>
</dbReference>
<evidence type="ECO:0000256" key="11">
    <source>
        <dbReference type="ARBA" id="ARBA00047844"/>
    </source>
</evidence>
<organism evidence="14 15">
    <name type="scientific">Blattamonas nauphoetae</name>
    <dbReference type="NCBI Taxonomy" id="2049346"/>
    <lineage>
        <taxon>Eukaryota</taxon>
        <taxon>Metamonada</taxon>
        <taxon>Preaxostyla</taxon>
        <taxon>Oxymonadida</taxon>
        <taxon>Blattamonas</taxon>
    </lineage>
</organism>
<proteinExistence type="inferred from homology"/>
<protein>
    <recommendedName>
        <fullName evidence="3">asparagine--tRNA ligase</fullName>
        <ecNumber evidence="3">6.1.1.22</ecNumber>
    </recommendedName>
    <alternativeName>
        <fullName evidence="10">Asparaginyl-tRNA synthetase</fullName>
    </alternativeName>
</protein>
<evidence type="ECO:0000256" key="5">
    <source>
        <dbReference type="ARBA" id="ARBA00022598"/>
    </source>
</evidence>
<name>A0ABQ9WVW0_9EUKA</name>
<comment type="caution">
    <text evidence="14">The sequence shown here is derived from an EMBL/GenBank/DDBJ whole genome shotgun (WGS) entry which is preliminary data.</text>
</comment>
<keyword evidence="7" id="KW-0067">ATP-binding</keyword>
<dbReference type="InterPro" id="IPR045864">
    <property type="entry name" value="aa-tRNA-synth_II/BPL/LPL"/>
</dbReference>
<evidence type="ECO:0000313" key="14">
    <source>
        <dbReference type="EMBL" id="KAK2942566.1"/>
    </source>
</evidence>
<dbReference type="Gene3D" id="2.40.50.140">
    <property type="entry name" value="Nucleic acid-binding proteins"/>
    <property type="match status" value="1"/>
</dbReference>
<evidence type="ECO:0000259" key="13">
    <source>
        <dbReference type="PROSITE" id="PS50862"/>
    </source>
</evidence>
<evidence type="ECO:0000256" key="9">
    <source>
        <dbReference type="ARBA" id="ARBA00023146"/>
    </source>
</evidence>
<evidence type="ECO:0000256" key="6">
    <source>
        <dbReference type="ARBA" id="ARBA00022741"/>
    </source>
</evidence>
<dbReference type="EC" id="6.1.1.22" evidence="3"/>
<evidence type="ECO:0000256" key="8">
    <source>
        <dbReference type="ARBA" id="ARBA00022917"/>
    </source>
</evidence>
<keyword evidence="8" id="KW-0648">Protein biosynthesis</keyword>
<keyword evidence="9" id="KW-0030">Aminoacyl-tRNA synthetase</keyword>
<dbReference type="SUPFAM" id="SSF50249">
    <property type="entry name" value="Nucleic acid-binding proteins"/>
    <property type="match status" value="1"/>
</dbReference>
<evidence type="ECO:0000256" key="12">
    <source>
        <dbReference type="SAM" id="MobiDB-lite"/>
    </source>
</evidence>
<dbReference type="PANTHER" id="PTHR22594">
    <property type="entry name" value="ASPARTYL/LYSYL-TRNA SYNTHETASE"/>
    <property type="match status" value="1"/>
</dbReference>
<dbReference type="GO" id="GO:0004816">
    <property type="term" value="F:asparagine-tRNA ligase activity"/>
    <property type="evidence" value="ECO:0007669"/>
    <property type="project" value="UniProtKB-EC"/>
</dbReference>
<evidence type="ECO:0000256" key="7">
    <source>
        <dbReference type="ARBA" id="ARBA00022840"/>
    </source>
</evidence>
<evidence type="ECO:0000256" key="1">
    <source>
        <dbReference type="ARBA" id="ARBA00004496"/>
    </source>
</evidence>
<dbReference type="EMBL" id="JARBJD010000400">
    <property type="protein sequence ID" value="KAK2942566.1"/>
    <property type="molecule type" value="Genomic_DNA"/>
</dbReference>
<dbReference type="Pfam" id="PF01336">
    <property type="entry name" value="tRNA_anti-codon"/>
    <property type="match status" value="1"/>
</dbReference>
<feature type="region of interest" description="Disordered" evidence="12">
    <location>
        <begin position="37"/>
        <end position="57"/>
    </location>
</feature>
<evidence type="ECO:0000256" key="4">
    <source>
        <dbReference type="ARBA" id="ARBA00022490"/>
    </source>
</evidence>
<dbReference type="SUPFAM" id="SSF55681">
    <property type="entry name" value="Class II aaRS and biotin synthetases"/>
    <property type="match status" value="1"/>
</dbReference>
<dbReference type="InterPro" id="IPR004364">
    <property type="entry name" value="Aa-tRNA-synt_II"/>
</dbReference>
<dbReference type="InterPro" id="IPR004365">
    <property type="entry name" value="NA-bd_OB_tRNA"/>
</dbReference>
<comment type="subcellular location">
    <subcellularLocation>
        <location evidence="1">Cytoplasm</location>
    </subcellularLocation>
</comment>
<comment type="catalytic activity">
    <reaction evidence="11">
        <text>tRNA(Asn) + L-asparagine + ATP = L-asparaginyl-tRNA(Asn) + AMP + diphosphate + H(+)</text>
        <dbReference type="Rhea" id="RHEA:11180"/>
        <dbReference type="Rhea" id="RHEA-COMP:9659"/>
        <dbReference type="Rhea" id="RHEA-COMP:9674"/>
        <dbReference type="ChEBI" id="CHEBI:15378"/>
        <dbReference type="ChEBI" id="CHEBI:30616"/>
        <dbReference type="ChEBI" id="CHEBI:33019"/>
        <dbReference type="ChEBI" id="CHEBI:58048"/>
        <dbReference type="ChEBI" id="CHEBI:78442"/>
        <dbReference type="ChEBI" id="CHEBI:78515"/>
        <dbReference type="ChEBI" id="CHEBI:456215"/>
        <dbReference type="EC" id="6.1.1.22"/>
    </reaction>
</comment>
<dbReference type="InterPro" id="IPR012340">
    <property type="entry name" value="NA-bd_OB-fold"/>
</dbReference>
<dbReference type="PRINTS" id="PR01042">
    <property type="entry name" value="TRNASYNTHASP"/>
</dbReference>
<evidence type="ECO:0000256" key="3">
    <source>
        <dbReference type="ARBA" id="ARBA00012816"/>
    </source>
</evidence>
<dbReference type="InterPro" id="IPR004522">
    <property type="entry name" value="Asn-tRNA-ligase"/>
</dbReference>
<keyword evidence="5 14" id="KW-0436">Ligase</keyword>
<dbReference type="PROSITE" id="PS50862">
    <property type="entry name" value="AA_TRNA_LIGASE_II"/>
    <property type="match status" value="1"/>
</dbReference>
<dbReference type="InterPro" id="IPR006195">
    <property type="entry name" value="aa-tRNA-synth_II"/>
</dbReference>
<dbReference type="InterPro" id="IPR002312">
    <property type="entry name" value="Asp/Asn-tRNA-synth_IIb"/>
</dbReference>
<dbReference type="PANTHER" id="PTHR22594:SF16">
    <property type="entry name" value="ASPARAGINE--TRNA LIGASE, CYTOPLASMIC"/>
    <property type="match status" value="1"/>
</dbReference>
<evidence type="ECO:0000256" key="10">
    <source>
        <dbReference type="ARBA" id="ARBA00029886"/>
    </source>
</evidence>
<reference evidence="14 15" key="1">
    <citation type="journal article" date="2022" name="bioRxiv">
        <title>Genomics of Preaxostyla Flagellates Illuminates Evolutionary Transitions and the Path Towards Mitochondrial Loss.</title>
        <authorList>
            <person name="Novak L.V.F."/>
            <person name="Treitli S.C."/>
            <person name="Pyrih J."/>
            <person name="Halakuc P."/>
            <person name="Pipaliya S.V."/>
            <person name="Vacek V."/>
            <person name="Brzon O."/>
            <person name="Soukal P."/>
            <person name="Eme L."/>
            <person name="Dacks J.B."/>
            <person name="Karnkowska A."/>
            <person name="Elias M."/>
            <person name="Hampl V."/>
        </authorList>
    </citation>
    <scope>NUCLEOTIDE SEQUENCE [LARGE SCALE GENOMIC DNA]</scope>
    <source>
        <strain evidence="14">NAU3</strain>
        <tissue evidence="14">Gut</tissue>
    </source>
</reference>
<keyword evidence="4" id="KW-0963">Cytoplasm</keyword>